<dbReference type="AlphaFoldDB" id="A0A7V4U3N8"/>
<gene>
    <name evidence="3" type="ORF">ENK44_17110</name>
</gene>
<evidence type="ECO:0000313" key="3">
    <source>
        <dbReference type="EMBL" id="HGY57430.1"/>
    </source>
</evidence>
<dbReference type="PRINTS" id="PR00111">
    <property type="entry name" value="ABHYDROLASE"/>
</dbReference>
<name>A0A7V4U3N8_CALAY</name>
<accession>A0A7V4U3N8</accession>
<dbReference type="InterPro" id="IPR000073">
    <property type="entry name" value="AB_hydrolase_1"/>
</dbReference>
<reference evidence="3" key="1">
    <citation type="journal article" date="2020" name="mSystems">
        <title>Genome- and Community-Level Interaction Insights into Carbon Utilization and Element Cycling Functions of Hydrothermarchaeota in Hydrothermal Sediment.</title>
        <authorList>
            <person name="Zhou Z."/>
            <person name="Liu Y."/>
            <person name="Xu W."/>
            <person name="Pan J."/>
            <person name="Luo Z.H."/>
            <person name="Li M."/>
        </authorList>
    </citation>
    <scope>NUCLEOTIDE SEQUENCE [LARGE SCALE GENOMIC DNA]</scope>
    <source>
        <strain evidence="3">HyVt-577</strain>
    </source>
</reference>
<keyword evidence="1 3" id="KW-0378">Hydrolase</keyword>
<comment type="caution">
    <text evidence="3">The sequence shown here is derived from an EMBL/GenBank/DDBJ whole genome shotgun (WGS) entry which is preliminary data.</text>
</comment>
<dbReference type="Gene3D" id="3.40.50.1820">
    <property type="entry name" value="alpha/beta hydrolase"/>
    <property type="match status" value="1"/>
</dbReference>
<proteinExistence type="predicted"/>
<dbReference type="SUPFAM" id="SSF53474">
    <property type="entry name" value="alpha/beta-Hydrolases"/>
    <property type="match status" value="1"/>
</dbReference>
<dbReference type="PANTHER" id="PTHR46118">
    <property type="entry name" value="PROTEIN ABHD11"/>
    <property type="match status" value="1"/>
</dbReference>
<protein>
    <submittedName>
        <fullName evidence="3">Alpha/beta fold hydrolase</fullName>
    </submittedName>
</protein>
<dbReference type="EMBL" id="DRQG01000160">
    <property type="protein sequence ID" value="HGY57430.1"/>
    <property type="molecule type" value="Genomic_DNA"/>
</dbReference>
<feature type="domain" description="AB hydrolase-1" evidence="2">
    <location>
        <begin position="13"/>
        <end position="126"/>
    </location>
</feature>
<dbReference type="InterPro" id="IPR029058">
    <property type="entry name" value="AB_hydrolase_fold"/>
</dbReference>
<dbReference type="GO" id="GO:0016787">
    <property type="term" value="F:hydrolase activity"/>
    <property type="evidence" value="ECO:0007669"/>
    <property type="project" value="UniProtKB-KW"/>
</dbReference>
<dbReference type="Proteomes" id="UP000885779">
    <property type="component" value="Unassembled WGS sequence"/>
</dbReference>
<dbReference type="PANTHER" id="PTHR46118:SF4">
    <property type="entry name" value="PROTEIN ABHD11"/>
    <property type="match status" value="1"/>
</dbReference>
<dbReference type="Pfam" id="PF00561">
    <property type="entry name" value="Abhydrolase_1"/>
    <property type="match status" value="1"/>
</dbReference>
<evidence type="ECO:0000259" key="2">
    <source>
        <dbReference type="Pfam" id="PF00561"/>
    </source>
</evidence>
<organism evidence="3">
    <name type="scientific">Caldithrix abyssi</name>
    <dbReference type="NCBI Taxonomy" id="187145"/>
    <lineage>
        <taxon>Bacteria</taxon>
        <taxon>Pseudomonadati</taxon>
        <taxon>Calditrichota</taxon>
        <taxon>Calditrichia</taxon>
        <taxon>Calditrichales</taxon>
        <taxon>Calditrichaceae</taxon>
        <taxon>Caldithrix</taxon>
    </lineage>
</organism>
<sequence length="263" mass="30861">MELFYRKLGKGQPLIILHGLFGMSDNWMSIARRLAERYTVFLLDQRNHGHSPHSDEFNYDVLLDDLHRFIVGQNLSQVRLIGHSMGGKVAMRYALNFSSRVEKPVVVDIAPKTYTHPHFKLFFEALFAIHPERLTSRKEADDILAQKIPQPAIRQFLLKNLVRGKDGRFRWRIHLKAIYLNLPKIMEGLRDIRVFDKPALFLRGGRSDYILDGDFSLIYKWFPMARIETIPQATHWLHADAPEEFCSHLEKFYDDKRPYPEKS</sequence>
<evidence type="ECO:0000256" key="1">
    <source>
        <dbReference type="ARBA" id="ARBA00022801"/>
    </source>
</evidence>